<evidence type="ECO:0000256" key="1">
    <source>
        <dbReference type="SAM" id="MobiDB-lite"/>
    </source>
</evidence>
<evidence type="ECO:0000313" key="3">
    <source>
        <dbReference type="Proteomes" id="UP000661280"/>
    </source>
</evidence>
<reference evidence="2" key="1">
    <citation type="submission" date="2021-01" db="EMBL/GenBank/DDBJ databases">
        <authorList>
            <consortium name="Aspergillus luchuensis mut. kawachii IFO 4304 genome sequencing consortium"/>
            <person name="Kazuki M."/>
            <person name="Futagami T."/>
        </authorList>
    </citation>
    <scope>NUCLEOTIDE SEQUENCE</scope>
    <source>
        <strain evidence="2">IFO 4308</strain>
    </source>
</reference>
<dbReference type="KEGG" id="aluc:AKAW2_50778S"/>
<dbReference type="Proteomes" id="UP000661280">
    <property type="component" value="Chromosome 5"/>
</dbReference>
<gene>
    <name evidence="2" type="ORF">AKAW2_50778S</name>
</gene>
<protein>
    <submittedName>
        <fullName evidence="2">Uncharacterized protein</fullName>
    </submittedName>
</protein>
<name>A0A7R7WCI6_ASPKA</name>
<dbReference type="AlphaFoldDB" id="A0A7R7WCI6"/>
<accession>A0A7R7WCI6</accession>
<keyword evidence="3" id="KW-1185">Reference proteome</keyword>
<dbReference type="GeneID" id="64961758"/>
<evidence type="ECO:0000313" key="2">
    <source>
        <dbReference type="EMBL" id="BCS00437.1"/>
    </source>
</evidence>
<sequence length="121" mass="14363">MGKKKKKEKEEAISFLPSFLFLYFVSKKERKQKSGKRLRERMTVIGRNQRKIECLQKRKEMEKHKESVGGVVAAEGARFKRKRRILPSNRKQNLRMIEEPTRLETAVNSPKHRSKEVIPDR</sequence>
<reference evidence="2" key="2">
    <citation type="submission" date="2021-02" db="EMBL/GenBank/DDBJ databases">
        <title>Aspergillus luchuensis mut. kawachii IFO 4304 genome sequence.</title>
        <authorList>
            <person name="Mori K."/>
            <person name="Kadooka C."/>
            <person name="Goto M."/>
            <person name="Futagami T."/>
        </authorList>
    </citation>
    <scope>NUCLEOTIDE SEQUENCE</scope>
    <source>
        <strain evidence="2">IFO 4308</strain>
    </source>
</reference>
<dbReference type="EMBL" id="AP024429">
    <property type="protein sequence ID" value="BCS00437.1"/>
    <property type="molecule type" value="Genomic_DNA"/>
</dbReference>
<organism evidence="2 3">
    <name type="scientific">Aspergillus kawachii</name>
    <name type="common">White koji mold</name>
    <name type="synonym">Aspergillus awamori var. kawachi</name>
    <dbReference type="NCBI Taxonomy" id="1069201"/>
    <lineage>
        <taxon>Eukaryota</taxon>
        <taxon>Fungi</taxon>
        <taxon>Dikarya</taxon>
        <taxon>Ascomycota</taxon>
        <taxon>Pezizomycotina</taxon>
        <taxon>Eurotiomycetes</taxon>
        <taxon>Eurotiomycetidae</taxon>
        <taxon>Eurotiales</taxon>
        <taxon>Aspergillaceae</taxon>
        <taxon>Aspergillus</taxon>
        <taxon>Aspergillus subgen. Circumdati</taxon>
    </lineage>
</organism>
<proteinExistence type="predicted"/>
<dbReference type="RefSeq" id="XP_041544199.1">
    <property type="nucleotide sequence ID" value="XM_041690633.1"/>
</dbReference>
<feature type="region of interest" description="Disordered" evidence="1">
    <location>
        <begin position="101"/>
        <end position="121"/>
    </location>
</feature>